<sequence length="207" mass="23361">MGDEKLDKRNSILEVAEELFSELGFDATTTRLIAKKADVNIAMLNYYFGGKEGLYLAILEKHIAANHSRLQTINSDNISSFDKLNKFIDGYVDHMQRSCAVQKLMYMEMSISIRNRISEHIVGMLSKNLIEIKKIISDGVANGSFAQVDAEMLIASMFGTKVYLINASPMASLLFKGSTDAQELLTDDVVQRLKDHYKKMFKLYLSK</sequence>
<evidence type="ECO:0000313" key="4">
    <source>
        <dbReference type="EMBL" id="RKD20092.1"/>
    </source>
</evidence>
<dbReference type="EMBL" id="MBTA01000001">
    <property type="protein sequence ID" value="RKD20092.1"/>
    <property type="molecule type" value="Genomic_DNA"/>
</dbReference>
<protein>
    <recommendedName>
        <fullName evidence="3">HTH tetR-type domain-containing protein</fullName>
    </recommendedName>
</protein>
<dbReference type="Pfam" id="PF00440">
    <property type="entry name" value="TetR_N"/>
    <property type="match status" value="1"/>
</dbReference>
<evidence type="ECO:0000256" key="2">
    <source>
        <dbReference type="PROSITE-ProRule" id="PRU00335"/>
    </source>
</evidence>
<dbReference type="Gene3D" id="1.10.357.10">
    <property type="entry name" value="Tetracycline Repressor, domain 2"/>
    <property type="match status" value="1"/>
</dbReference>
<dbReference type="AlphaFoldDB" id="A0A419SB84"/>
<dbReference type="OrthoDB" id="9789566at2"/>
<dbReference type="PROSITE" id="PS01081">
    <property type="entry name" value="HTH_TETR_1"/>
    <property type="match status" value="1"/>
</dbReference>
<dbReference type="PANTHER" id="PTHR30328:SF54">
    <property type="entry name" value="HTH-TYPE TRANSCRIPTIONAL REPRESSOR SCO4008"/>
    <property type="match status" value="1"/>
</dbReference>
<dbReference type="RefSeq" id="WP_120180008.1">
    <property type="nucleotide sequence ID" value="NZ_MBTA01000001.1"/>
</dbReference>
<accession>A0A419SB84</accession>
<dbReference type="GO" id="GO:0003677">
    <property type="term" value="F:DNA binding"/>
    <property type="evidence" value="ECO:0007669"/>
    <property type="project" value="UniProtKB-UniRule"/>
</dbReference>
<proteinExistence type="predicted"/>
<reference evidence="4 5" key="1">
    <citation type="submission" date="2016-07" db="EMBL/GenBank/DDBJ databases">
        <title>Genome of Pelobium manganitolerans.</title>
        <authorList>
            <person name="Wu S."/>
            <person name="Wang G."/>
        </authorList>
    </citation>
    <scope>NUCLEOTIDE SEQUENCE [LARGE SCALE GENOMIC DNA]</scope>
    <source>
        <strain evidence="4 5">YS-25</strain>
    </source>
</reference>
<dbReference type="Pfam" id="PF17938">
    <property type="entry name" value="TetR_C_29"/>
    <property type="match status" value="1"/>
</dbReference>
<feature type="domain" description="HTH tetR-type" evidence="3">
    <location>
        <begin position="6"/>
        <end position="66"/>
    </location>
</feature>
<dbReference type="SUPFAM" id="SSF46689">
    <property type="entry name" value="Homeodomain-like"/>
    <property type="match status" value="1"/>
</dbReference>
<dbReference type="SUPFAM" id="SSF48498">
    <property type="entry name" value="Tetracyclin repressor-like, C-terminal domain"/>
    <property type="match status" value="1"/>
</dbReference>
<keyword evidence="5" id="KW-1185">Reference proteome</keyword>
<dbReference type="InterPro" id="IPR050109">
    <property type="entry name" value="HTH-type_TetR-like_transc_reg"/>
</dbReference>
<name>A0A419SB84_9SPHI</name>
<dbReference type="PANTHER" id="PTHR30328">
    <property type="entry name" value="TRANSCRIPTIONAL REPRESSOR"/>
    <property type="match status" value="1"/>
</dbReference>
<feature type="DNA-binding region" description="H-T-H motif" evidence="2">
    <location>
        <begin position="29"/>
        <end position="48"/>
    </location>
</feature>
<evidence type="ECO:0000256" key="1">
    <source>
        <dbReference type="ARBA" id="ARBA00023125"/>
    </source>
</evidence>
<gene>
    <name evidence="4" type="ORF">BCY91_00235</name>
</gene>
<dbReference type="Proteomes" id="UP000283433">
    <property type="component" value="Unassembled WGS sequence"/>
</dbReference>
<evidence type="ECO:0000259" key="3">
    <source>
        <dbReference type="PROSITE" id="PS50977"/>
    </source>
</evidence>
<evidence type="ECO:0000313" key="5">
    <source>
        <dbReference type="Proteomes" id="UP000283433"/>
    </source>
</evidence>
<dbReference type="InterPro" id="IPR036271">
    <property type="entry name" value="Tet_transcr_reg_TetR-rel_C_sf"/>
</dbReference>
<organism evidence="4 5">
    <name type="scientific">Pelobium manganitolerans</name>
    <dbReference type="NCBI Taxonomy" id="1842495"/>
    <lineage>
        <taxon>Bacteria</taxon>
        <taxon>Pseudomonadati</taxon>
        <taxon>Bacteroidota</taxon>
        <taxon>Sphingobacteriia</taxon>
        <taxon>Sphingobacteriales</taxon>
        <taxon>Sphingobacteriaceae</taxon>
        <taxon>Pelobium</taxon>
    </lineage>
</organism>
<keyword evidence="1 2" id="KW-0238">DNA-binding</keyword>
<dbReference type="InterPro" id="IPR041474">
    <property type="entry name" value="NicS_C"/>
</dbReference>
<dbReference type="InterPro" id="IPR001647">
    <property type="entry name" value="HTH_TetR"/>
</dbReference>
<dbReference type="InterPro" id="IPR023772">
    <property type="entry name" value="DNA-bd_HTH_TetR-type_CS"/>
</dbReference>
<dbReference type="PROSITE" id="PS50977">
    <property type="entry name" value="HTH_TETR_2"/>
    <property type="match status" value="1"/>
</dbReference>
<dbReference type="InterPro" id="IPR009057">
    <property type="entry name" value="Homeodomain-like_sf"/>
</dbReference>
<dbReference type="PRINTS" id="PR00455">
    <property type="entry name" value="HTHTETR"/>
</dbReference>
<comment type="caution">
    <text evidence="4">The sequence shown here is derived from an EMBL/GenBank/DDBJ whole genome shotgun (WGS) entry which is preliminary data.</text>
</comment>